<dbReference type="SUPFAM" id="SSF52821">
    <property type="entry name" value="Rhodanese/Cell cycle control phosphatase"/>
    <property type="match status" value="2"/>
</dbReference>
<dbReference type="Proteomes" id="UP001139502">
    <property type="component" value="Unassembled WGS sequence"/>
</dbReference>
<dbReference type="PROSITE" id="PS50206">
    <property type="entry name" value="RHODANESE_3"/>
    <property type="match status" value="2"/>
</dbReference>
<evidence type="ECO:0000313" key="6">
    <source>
        <dbReference type="Proteomes" id="UP001139502"/>
    </source>
</evidence>
<gene>
    <name evidence="5" type="ORF">NBM05_11450</name>
</gene>
<reference evidence="5" key="1">
    <citation type="submission" date="2022-06" db="EMBL/GenBank/DDBJ databases">
        <title>Rothia sp. isolated from sandalwood seedling.</title>
        <authorList>
            <person name="Tuikhar N."/>
            <person name="Kirdat K."/>
            <person name="Thorat V."/>
            <person name="Swetha P."/>
            <person name="Padma S."/>
            <person name="Sundararaj R."/>
            <person name="Yadav A."/>
        </authorList>
    </citation>
    <scope>NUCLEOTIDE SEQUENCE</scope>
    <source>
        <strain evidence="5">AR01</strain>
    </source>
</reference>
<evidence type="ECO:0000256" key="2">
    <source>
        <dbReference type="ARBA" id="ARBA00022737"/>
    </source>
</evidence>
<dbReference type="SMART" id="SM00450">
    <property type="entry name" value="RHOD"/>
    <property type="match status" value="2"/>
</dbReference>
<dbReference type="PANTHER" id="PTHR11364:SF27">
    <property type="entry name" value="SULFURTRANSFERASE"/>
    <property type="match status" value="1"/>
</dbReference>
<feature type="region of interest" description="Disordered" evidence="3">
    <location>
        <begin position="18"/>
        <end position="58"/>
    </location>
</feature>
<dbReference type="CDD" id="cd01448">
    <property type="entry name" value="TST_Repeat_1"/>
    <property type="match status" value="1"/>
</dbReference>
<evidence type="ECO:0000256" key="1">
    <source>
        <dbReference type="ARBA" id="ARBA00022679"/>
    </source>
</evidence>
<dbReference type="GO" id="GO:0004792">
    <property type="term" value="F:thiosulfate-cyanide sulfurtransferase activity"/>
    <property type="evidence" value="ECO:0007669"/>
    <property type="project" value="InterPro"/>
</dbReference>
<comment type="caution">
    <text evidence="5">The sequence shown here is derived from an EMBL/GenBank/DDBJ whole genome shotgun (WGS) entry which is preliminary data.</text>
</comment>
<organism evidence="5 6">
    <name type="scientific">Rothia santali</name>
    <dbReference type="NCBI Taxonomy" id="2949643"/>
    <lineage>
        <taxon>Bacteria</taxon>
        <taxon>Bacillati</taxon>
        <taxon>Actinomycetota</taxon>
        <taxon>Actinomycetes</taxon>
        <taxon>Micrococcales</taxon>
        <taxon>Micrococcaceae</taxon>
        <taxon>Rothia</taxon>
    </lineage>
</organism>
<dbReference type="PANTHER" id="PTHR11364">
    <property type="entry name" value="THIOSULFATE SULFERTANSFERASE"/>
    <property type="match status" value="1"/>
</dbReference>
<proteinExistence type="predicted"/>
<evidence type="ECO:0000256" key="3">
    <source>
        <dbReference type="SAM" id="MobiDB-lite"/>
    </source>
</evidence>
<name>A0A9X2HE39_9MICC</name>
<dbReference type="InterPro" id="IPR036873">
    <property type="entry name" value="Rhodanese-like_dom_sf"/>
</dbReference>
<dbReference type="PROSITE" id="PS00380">
    <property type="entry name" value="RHODANESE_1"/>
    <property type="match status" value="1"/>
</dbReference>
<sequence length="321" mass="32886">MSLNFPWIVSVDQLDRLAPAPGPASDPAVGAPDAVGSGGEATDAPVPSGGAPHAGREATDPVRVVDVRWYLDGRSGAAAYERGHIPGAAFVDLDTVLAAPASPAEGRHPLPDPADFARGMEAAGITDRTRVIAYDDASGASASRLVWMLRATGRTAAVLDGGIQAWTEAHGEDALRSGPEEIAPAAPGGFTPVAVHPGWLASMEETAAAAASGEPVVDARAPERYRGETEPMDPRAGHIPGALNVFHRENVGADGLFDSPAGISRRFAEAGVAGDAAPIVYCGSGVTACHDLVALEAAGIHGRLYPGSWSQYAATDRPLET</sequence>
<accession>A0A9X2HE39</accession>
<dbReference type="InterPro" id="IPR001763">
    <property type="entry name" value="Rhodanese-like_dom"/>
</dbReference>
<dbReference type="InterPro" id="IPR045078">
    <property type="entry name" value="TST/MPST-like"/>
</dbReference>
<dbReference type="AlphaFoldDB" id="A0A9X2HE39"/>
<keyword evidence="1" id="KW-0808">Transferase</keyword>
<dbReference type="CDD" id="cd01449">
    <property type="entry name" value="TST_Repeat_2"/>
    <property type="match status" value="1"/>
</dbReference>
<evidence type="ECO:0000313" key="5">
    <source>
        <dbReference type="EMBL" id="MCP3426600.1"/>
    </source>
</evidence>
<dbReference type="EMBL" id="JANAFB010000030">
    <property type="protein sequence ID" value="MCP3426600.1"/>
    <property type="molecule type" value="Genomic_DNA"/>
</dbReference>
<dbReference type="RefSeq" id="WP_254167464.1">
    <property type="nucleotide sequence ID" value="NZ_JANAFB010000030.1"/>
</dbReference>
<dbReference type="InterPro" id="IPR001307">
    <property type="entry name" value="Thiosulphate_STrfase_CS"/>
</dbReference>
<keyword evidence="6" id="KW-1185">Reference proteome</keyword>
<evidence type="ECO:0000259" key="4">
    <source>
        <dbReference type="PROSITE" id="PS50206"/>
    </source>
</evidence>
<protein>
    <submittedName>
        <fullName evidence="5">Sulfurtransferase</fullName>
    </submittedName>
</protein>
<dbReference type="Gene3D" id="3.40.250.10">
    <property type="entry name" value="Rhodanese-like domain"/>
    <property type="match status" value="2"/>
</dbReference>
<feature type="domain" description="Rhodanese" evidence="4">
    <location>
        <begin position="210"/>
        <end position="321"/>
    </location>
</feature>
<keyword evidence="2" id="KW-0677">Repeat</keyword>
<dbReference type="Pfam" id="PF00581">
    <property type="entry name" value="Rhodanese"/>
    <property type="match status" value="2"/>
</dbReference>
<feature type="domain" description="Rhodanese" evidence="4">
    <location>
        <begin position="58"/>
        <end position="175"/>
    </location>
</feature>